<dbReference type="AlphaFoldDB" id="A0A0B2UKT4"/>
<accession>A0A0B2UKT4</accession>
<comment type="caution">
    <text evidence="1">The sequence shown here is derived from an EMBL/GenBank/DDBJ whole genome shotgun (WGS) entry which is preliminary data.</text>
</comment>
<dbReference type="InParanoid" id="A0A0B2UKT4"/>
<dbReference type="EMBL" id="JOKQ01000005">
    <property type="protein sequence ID" value="KHN69610.1"/>
    <property type="molecule type" value="Genomic_DNA"/>
</dbReference>
<dbReference type="Proteomes" id="UP000031056">
    <property type="component" value="Unassembled WGS sequence"/>
</dbReference>
<evidence type="ECO:0000313" key="1">
    <source>
        <dbReference type="EMBL" id="KHN69610.1"/>
    </source>
</evidence>
<proteinExistence type="predicted"/>
<name>A0A0B2UKT4_9MICR</name>
<organism evidence="1 2">
    <name type="scientific">Ordospora colligata OC4</name>
    <dbReference type="NCBI Taxonomy" id="1354746"/>
    <lineage>
        <taxon>Eukaryota</taxon>
        <taxon>Fungi</taxon>
        <taxon>Fungi incertae sedis</taxon>
        <taxon>Microsporidia</taxon>
        <taxon>Ordosporidae</taxon>
        <taxon>Ordospora</taxon>
    </lineage>
</organism>
<evidence type="ECO:0000313" key="2">
    <source>
        <dbReference type="Proteomes" id="UP000031056"/>
    </source>
</evidence>
<keyword evidence="2" id="KW-1185">Reference proteome</keyword>
<gene>
    <name evidence="1" type="ORF">M896_050150</name>
</gene>
<dbReference type="Gene3D" id="2.60.450.20">
    <property type="match status" value="1"/>
</dbReference>
<dbReference type="VEuPathDB" id="MicrosporidiaDB:M896_050150"/>
<dbReference type="InterPro" id="IPR047002">
    <property type="entry name" value="Tcp10_C_sf"/>
</dbReference>
<dbReference type="OrthoDB" id="10252174at2759"/>
<dbReference type="RefSeq" id="XP_014563652.1">
    <property type="nucleotide sequence ID" value="XM_014708166.1"/>
</dbReference>
<dbReference type="GeneID" id="26261668"/>
<protein>
    <submittedName>
        <fullName evidence="1">Uncharacterized protein</fullName>
    </submittedName>
</protein>
<sequence>MIFMQENIKEKIDSIDALMRRMNGDERVSVVDVLKEEIHKLRRLNEEYKRILDAKRVVHKDQLQNKIRYYLKDGSTYVVKSNQYRYLYDAKTKVVTYEFANGQIEKTFPSGLKEIRHPDGSITIRNGPNDHEYIK</sequence>
<reference evidence="1 2" key="1">
    <citation type="journal article" date="2014" name="MBio">
        <title>The Ordospora colligata genome; evolution of extreme reduction in microsporidia and host-to-parasite horizontal gene transfer.</title>
        <authorList>
            <person name="Pombert J.-F."/>
            <person name="Haag K.L."/>
            <person name="Beidas S."/>
            <person name="Ebert D."/>
            <person name="Keeling P.J."/>
        </authorList>
    </citation>
    <scope>NUCLEOTIDE SEQUENCE [LARGE SCALE GENOMIC DNA]</scope>
    <source>
        <strain evidence="1 2">OC4</strain>
    </source>
</reference>
<dbReference type="HOGENOM" id="CLU_131641_0_0_1"/>